<sequence>MSSPHVSNDEFFTALKALLTTQSTKARGSIFLTQKRLPPLGTTPITTTTTTTTSSSSQSEATPSISASPALAPVPVLVRATNGRHKEAKSKVSTVVQPDDIEGFFVRYAEVCKMGMVGMKKRDRSGRKKGKGKGGKGKA</sequence>
<comment type="similarity">
    <text evidence="2 7">Belongs to the SRP14 family.</text>
</comment>
<reference evidence="10" key="1">
    <citation type="journal article" date="2015" name="PLoS Genet.">
        <title>The dynamic genome and transcriptome of the human fungal pathogen Blastomyces and close relative Emmonsia.</title>
        <authorList>
            <person name="Munoz J.F."/>
            <person name="Gauthier G.M."/>
            <person name="Desjardins C.A."/>
            <person name="Gallo J.E."/>
            <person name="Holder J."/>
            <person name="Sullivan T.D."/>
            <person name="Marty A.J."/>
            <person name="Carmen J.C."/>
            <person name="Chen Z."/>
            <person name="Ding L."/>
            <person name="Gujja S."/>
            <person name="Magrini V."/>
            <person name="Misas E."/>
            <person name="Mitreva M."/>
            <person name="Priest M."/>
            <person name="Saif S."/>
            <person name="Whiston E.A."/>
            <person name="Young S."/>
            <person name="Zeng Q."/>
            <person name="Goldman W.E."/>
            <person name="Mardis E.R."/>
            <person name="Taylor J.W."/>
            <person name="McEwen J.G."/>
            <person name="Clay O.K."/>
            <person name="Klein B.S."/>
            <person name="Cuomo C.A."/>
        </authorList>
    </citation>
    <scope>NUCLEOTIDE SEQUENCE [LARGE SCALE GENOMIC DNA]</scope>
    <source>
        <strain evidence="10">ER-3 / ATCC MYA-2586</strain>
    </source>
</reference>
<dbReference type="InterPro" id="IPR003210">
    <property type="entry name" value="Signal_recog_particle_SRP14"/>
</dbReference>
<evidence type="ECO:0000256" key="2">
    <source>
        <dbReference type="ARBA" id="ARBA00010349"/>
    </source>
</evidence>
<keyword evidence="10" id="KW-1185">Reference proteome</keyword>
<evidence type="ECO:0000256" key="5">
    <source>
        <dbReference type="ARBA" id="ARBA00023135"/>
    </source>
</evidence>
<keyword evidence="3 7" id="KW-0963">Cytoplasm</keyword>
<comment type="subcellular location">
    <subcellularLocation>
        <location evidence="1 7">Cytoplasm</location>
    </subcellularLocation>
</comment>
<evidence type="ECO:0000256" key="8">
    <source>
        <dbReference type="SAM" id="MobiDB-lite"/>
    </source>
</evidence>
<dbReference type="GeneID" id="69028427"/>
<keyword evidence="5 7" id="KW-0733">Signal recognition particle</keyword>
<evidence type="ECO:0000256" key="4">
    <source>
        <dbReference type="ARBA" id="ARBA00022884"/>
    </source>
</evidence>
<dbReference type="Proteomes" id="UP000002039">
    <property type="component" value="Unassembled WGS sequence"/>
</dbReference>
<dbReference type="PANTHER" id="PTHR12013">
    <property type="entry name" value="SIGNAL RECOGNITION PARTICLE 14 KD PROTEIN"/>
    <property type="match status" value="1"/>
</dbReference>
<evidence type="ECO:0000256" key="6">
    <source>
        <dbReference type="ARBA" id="ARBA00023274"/>
    </source>
</evidence>
<feature type="region of interest" description="Disordered" evidence="8">
    <location>
        <begin position="120"/>
        <end position="139"/>
    </location>
</feature>
<dbReference type="RefSeq" id="XP_045277981.1">
    <property type="nucleotide sequence ID" value="XM_045422314.1"/>
</dbReference>
<accession>A0ABP2F3H5</accession>
<evidence type="ECO:0000256" key="3">
    <source>
        <dbReference type="ARBA" id="ARBA00022490"/>
    </source>
</evidence>
<dbReference type="Pfam" id="PF02290">
    <property type="entry name" value="SRP14"/>
    <property type="match status" value="1"/>
</dbReference>
<proteinExistence type="inferred from homology"/>
<evidence type="ECO:0000256" key="7">
    <source>
        <dbReference type="RuleBase" id="RU368100"/>
    </source>
</evidence>
<organism evidence="9 10">
    <name type="scientific">Ajellomyces dermatitidis (strain ER-3 / ATCC MYA-2586)</name>
    <name type="common">Blastomyces dermatitidis</name>
    <dbReference type="NCBI Taxonomy" id="559297"/>
    <lineage>
        <taxon>Eukaryota</taxon>
        <taxon>Fungi</taxon>
        <taxon>Dikarya</taxon>
        <taxon>Ascomycota</taxon>
        <taxon>Pezizomycotina</taxon>
        <taxon>Eurotiomycetes</taxon>
        <taxon>Eurotiomycetidae</taxon>
        <taxon>Onygenales</taxon>
        <taxon>Ajellomycetaceae</taxon>
        <taxon>Blastomyces</taxon>
    </lineage>
</organism>
<evidence type="ECO:0000313" key="10">
    <source>
        <dbReference type="Proteomes" id="UP000002039"/>
    </source>
</evidence>
<comment type="function">
    <text evidence="7">Component of the signal recognition particle (SRP) complex, a ribonucleoprotein complex that mediates the cotranslational targeting of secretory and membrane proteins to the endoplasmic reticulum (ER).</text>
</comment>
<gene>
    <name evidence="9" type="ORF">BDCG_06563</name>
</gene>
<protein>
    <recommendedName>
        <fullName evidence="7">Signal recognition particle subunit SRP14</fullName>
    </recommendedName>
    <alternativeName>
        <fullName evidence="7">Signal recognition particle 14 kDa protein</fullName>
    </alternativeName>
</protein>
<evidence type="ECO:0000313" key="9">
    <source>
        <dbReference type="EMBL" id="EEQ91443.1"/>
    </source>
</evidence>
<dbReference type="SUPFAM" id="SSF54762">
    <property type="entry name" value="Signal recognition particle alu RNA binding heterodimer, SRP9/14"/>
    <property type="match status" value="1"/>
</dbReference>
<name>A0ABP2F3H5_AJEDR</name>
<keyword evidence="6 7" id="KW-0687">Ribonucleoprotein</keyword>
<evidence type="ECO:0000256" key="1">
    <source>
        <dbReference type="ARBA" id="ARBA00004496"/>
    </source>
</evidence>
<dbReference type="EMBL" id="EQ999979">
    <property type="protein sequence ID" value="EEQ91443.1"/>
    <property type="molecule type" value="Genomic_DNA"/>
</dbReference>
<feature type="compositionally biased region" description="Low complexity" evidence="8">
    <location>
        <begin position="42"/>
        <end position="68"/>
    </location>
</feature>
<dbReference type="Gene3D" id="3.30.720.10">
    <property type="entry name" value="Signal recognition particle alu RNA binding heterodimer, srp9/1"/>
    <property type="match status" value="1"/>
</dbReference>
<feature type="region of interest" description="Disordered" evidence="8">
    <location>
        <begin position="35"/>
        <end position="68"/>
    </location>
</feature>
<comment type="subunit">
    <text evidence="7">Component of a fungal signal recognition particle (SRP) complex that consists of a 7SL RNA molecule (scR1) and at least six protein subunits: SRP72, SRP68, SRP54, SEC65, SRP21 and SRP14.</text>
</comment>
<keyword evidence="4 7" id="KW-0694">RNA-binding</keyword>
<dbReference type="InterPro" id="IPR009018">
    <property type="entry name" value="Signal_recog_particle_SRP9/14"/>
</dbReference>